<name>A0A381ZQN3_9ZZZZ</name>
<proteinExistence type="predicted"/>
<feature type="transmembrane region" description="Helical" evidence="1">
    <location>
        <begin position="20"/>
        <end position="39"/>
    </location>
</feature>
<gene>
    <name evidence="2" type="ORF">METZ01_LOCUS144056</name>
</gene>
<dbReference type="EMBL" id="UINC01022160">
    <property type="protein sequence ID" value="SVA91202.1"/>
    <property type="molecule type" value="Genomic_DNA"/>
</dbReference>
<protein>
    <submittedName>
        <fullName evidence="2">Uncharacterized protein</fullName>
    </submittedName>
</protein>
<sequence length="198" mass="22999">MVTQLRWAERMDYNDISQRLSAALLVGILLNWGLVKWLSKLAERSDTEKRQASLTRRIKDISFTLSFSFIWVAFHMDAQLGGGTILLFIIYFFKSNDKSRTWLSRFLNSKNFEVELDETQELPTIKIKGKHDPDNLIAFQYLCVDISEIFFEMKDKKMKEVQLDLEIVDATNEEIMPLIQAIADQHGVSLKTFNHTTS</sequence>
<dbReference type="AlphaFoldDB" id="A0A381ZQN3"/>
<evidence type="ECO:0000256" key="1">
    <source>
        <dbReference type="SAM" id="Phobius"/>
    </source>
</evidence>
<organism evidence="2">
    <name type="scientific">marine metagenome</name>
    <dbReference type="NCBI Taxonomy" id="408172"/>
    <lineage>
        <taxon>unclassified sequences</taxon>
        <taxon>metagenomes</taxon>
        <taxon>ecological metagenomes</taxon>
    </lineage>
</organism>
<reference evidence="2" key="1">
    <citation type="submission" date="2018-05" db="EMBL/GenBank/DDBJ databases">
        <authorList>
            <person name="Lanie J.A."/>
            <person name="Ng W.-L."/>
            <person name="Kazmierczak K.M."/>
            <person name="Andrzejewski T.M."/>
            <person name="Davidsen T.M."/>
            <person name="Wayne K.J."/>
            <person name="Tettelin H."/>
            <person name="Glass J.I."/>
            <person name="Rusch D."/>
            <person name="Podicherti R."/>
            <person name="Tsui H.-C.T."/>
            <person name="Winkler M.E."/>
        </authorList>
    </citation>
    <scope>NUCLEOTIDE SEQUENCE</scope>
</reference>
<feature type="transmembrane region" description="Helical" evidence="1">
    <location>
        <begin position="69"/>
        <end position="93"/>
    </location>
</feature>
<keyword evidence="1" id="KW-1133">Transmembrane helix</keyword>
<accession>A0A381ZQN3</accession>
<keyword evidence="1" id="KW-0812">Transmembrane</keyword>
<evidence type="ECO:0000313" key="2">
    <source>
        <dbReference type="EMBL" id="SVA91202.1"/>
    </source>
</evidence>
<keyword evidence="1" id="KW-0472">Membrane</keyword>